<evidence type="ECO:0000313" key="2">
    <source>
        <dbReference type="Proteomes" id="UP001500713"/>
    </source>
</evidence>
<accession>A0ABP3KWB3</accession>
<dbReference type="Pfam" id="PF01263">
    <property type="entry name" value="Aldose_epim"/>
    <property type="match status" value="1"/>
</dbReference>
<sequence length="280" mass="30889">MISLRNNEISLIVNPLRGGGILKFDWRGEAIFWPARDDDCDPLGLANFVLVPFSNRIANGQFSFDGTSVNIPPNHPPASSIHAIHGHGWTEAWEVIAQSNDMLHLRYQHIADSWPWDYVAEQQIALTADGYIHGVSLTNASQSNMPAGLGLHPYFPRAGARLHTVFGGVWDVTEDGLPTDWFVCTGSYDLSADHPVDTVFTGRKSALEFEWPSHRLTMTPNADLPETHIYAPEGEDYFCVEPVSHMTDAINRGGLKILAPGESWSTQVAFSVTPKVSVPK</sequence>
<keyword evidence="2" id="KW-1185">Reference proteome</keyword>
<comment type="caution">
    <text evidence="1">The sequence shown here is derived from an EMBL/GenBank/DDBJ whole genome shotgun (WGS) entry which is preliminary data.</text>
</comment>
<evidence type="ECO:0000313" key="1">
    <source>
        <dbReference type="EMBL" id="GAA0486561.1"/>
    </source>
</evidence>
<dbReference type="InterPro" id="IPR011013">
    <property type="entry name" value="Gal_mutarotase_sf_dom"/>
</dbReference>
<dbReference type="CDD" id="cd09021">
    <property type="entry name" value="Aldose_epim_Ec_YphB"/>
    <property type="match status" value="1"/>
</dbReference>
<dbReference type="RefSeq" id="WP_229955693.1">
    <property type="nucleotide sequence ID" value="NZ_BAAAEM010000003.1"/>
</dbReference>
<organism evidence="1 2">
    <name type="scientific">Parasphingorhabdus litoris</name>
    <dbReference type="NCBI Taxonomy" id="394733"/>
    <lineage>
        <taxon>Bacteria</taxon>
        <taxon>Pseudomonadati</taxon>
        <taxon>Pseudomonadota</taxon>
        <taxon>Alphaproteobacteria</taxon>
        <taxon>Sphingomonadales</taxon>
        <taxon>Sphingomonadaceae</taxon>
        <taxon>Parasphingorhabdus</taxon>
    </lineage>
</organism>
<proteinExistence type="predicted"/>
<reference evidence="2" key="1">
    <citation type="journal article" date="2019" name="Int. J. Syst. Evol. Microbiol.">
        <title>The Global Catalogue of Microorganisms (GCM) 10K type strain sequencing project: providing services to taxonomists for standard genome sequencing and annotation.</title>
        <authorList>
            <consortium name="The Broad Institute Genomics Platform"/>
            <consortium name="The Broad Institute Genome Sequencing Center for Infectious Disease"/>
            <person name="Wu L."/>
            <person name="Ma J."/>
        </authorList>
    </citation>
    <scope>NUCLEOTIDE SEQUENCE [LARGE SCALE GENOMIC DNA]</scope>
    <source>
        <strain evidence="2">JCM 14162</strain>
    </source>
</reference>
<dbReference type="EMBL" id="BAAAEM010000003">
    <property type="protein sequence ID" value="GAA0486561.1"/>
    <property type="molecule type" value="Genomic_DNA"/>
</dbReference>
<name>A0ABP3KWB3_9SPHN</name>
<dbReference type="InterPro" id="IPR008183">
    <property type="entry name" value="Aldose_1/G6P_1-epimerase"/>
</dbReference>
<dbReference type="InterPro" id="IPR014718">
    <property type="entry name" value="GH-type_carb-bd"/>
</dbReference>
<gene>
    <name evidence="1" type="ORF">GCM10009096_31700</name>
</gene>
<protein>
    <submittedName>
        <fullName evidence="1">Aldose 1-epimerase</fullName>
    </submittedName>
</protein>
<dbReference type="SUPFAM" id="SSF74650">
    <property type="entry name" value="Galactose mutarotase-like"/>
    <property type="match status" value="1"/>
</dbReference>
<dbReference type="Proteomes" id="UP001500713">
    <property type="component" value="Unassembled WGS sequence"/>
</dbReference>
<dbReference type="Gene3D" id="2.70.98.10">
    <property type="match status" value="1"/>
</dbReference>